<dbReference type="RefSeq" id="WP_113031491.1">
    <property type="nucleotide sequence ID" value="NZ_QMFB01000007.1"/>
</dbReference>
<comment type="subcellular location">
    <subcellularLocation>
        <location evidence="1">Cell membrane</location>
        <topology evidence="1">Multi-pass membrane protein</topology>
    </subcellularLocation>
</comment>
<feature type="transmembrane region" description="Helical" evidence="6">
    <location>
        <begin position="81"/>
        <end position="98"/>
    </location>
</feature>
<evidence type="ECO:0000256" key="6">
    <source>
        <dbReference type="SAM" id="Phobius"/>
    </source>
</evidence>
<keyword evidence="3 6" id="KW-0812">Transmembrane</keyword>
<dbReference type="InterPro" id="IPR011701">
    <property type="entry name" value="MFS"/>
</dbReference>
<evidence type="ECO:0000313" key="9">
    <source>
        <dbReference type="Proteomes" id="UP000250369"/>
    </source>
</evidence>
<dbReference type="EMBL" id="QMFB01000007">
    <property type="protein sequence ID" value="RAV20633.1"/>
    <property type="molecule type" value="Genomic_DNA"/>
</dbReference>
<name>A0A329MPI0_9BACL</name>
<dbReference type="PANTHER" id="PTHR23520">
    <property type="entry name" value="TRANSPORTER, PUTATIVE (AFU_ORTHOLOGUE AFUA_3G04000)-RELATED"/>
    <property type="match status" value="1"/>
</dbReference>
<dbReference type="Gene3D" id="1.20.1250.20">
    <property type="entry name" value="MFS general substrate transporter like domains"/>
    <property type="match status" value="1"/>
</dbReference>
<feature type="transmembrane region" description="Helical" evidence="6">
    <location>
        <begin position="379"/>
        <end position="399"/>
    </location>
</feature>
<evidence type="ECO:0000256" key="1">
    <source>
        <dbReference type="ARBA" id="ARBA00004651"/>
    </source>
</evidence>
<feature type="transmembrane region" description="Helical" evidence="6">
    <location>
        <begin position="53"/>
        <end position="74"/>
    </location>
</feature>
<feature type="transmembrane region" description="Helical" evidence="6">
    <location>
        <begin position="263"/>
        <end position="283"/>
    </location>
</feature>
<organism evidence="8 9">
    <name type="scientific">Paenibacillus contaminans</name>
    <dbReference type="NCBI Taxonomy" id="450362"/>
    <lineage>
        <taxon>Bacteria</taxon>
        <taxon>Bacillati</taxon>
        <taxon>Bacillota</taxon>
        <taxon>Bacilli</taxon>
        <taxon>Bacillales</taxon>
        <taxon>Paenibacillaceae</taxon>
        <taxon>Paenibacillus</taxon>
    </lineage>
</organism>
<feature type="transmembrane region" description="Helical" evidence="6">
    <location>
        <begin position="139"/>
        <end position="162"/>
    </location>
</feature>
<evidence type="ECO:0000256" key="3">
    <source>
        <dbReference type="ARBA" id="ARBA00022692"/>
    </source>
</evidence>
<keyword evidence="4 6" id="KW-1133">Transmembrane helix</keyword>
<sequence length="414" mass="45375">MWNTLKPLLTFSPGVSRFIMTETLLGLGVGIFQLVLNLHLLEMKLDEVQIGEITSVGALLMGLISIPAGLLAGWAGRKRMLVLGIFLMAIGYAGFGAGETVPVFYASQIILTVGLTLLVTSEIQLLYQYSRSQKEETRAFSMLFAVFTLFVGVGTLLGGYLPKWLGGSTSIYQWTLYIAAAMHVLGALFRGLLLPPEPKPEPGRKAAGKHAETASRKSKLPSRTVWVLALFTLLTGAAFGLTGPYLNVIVKFRLEWQDTTVSLLLMAAGFFTFAGSLIMPALLERAGVSYAYNIVYICNVVLTILLSFAFPVFLFCMVLLVRGGGFTLLTNMTESQAMSCVDERERNMFAGMRTVFRSMGTSAASYATGIILAAKNYTLPFLLTAIVISVSYVYFLVWVRPLFTENMKKTETTR</sequence>
<accession>A0A329MPI0</accession>
<evidence type="ECO:0000259" key="7">
    <source>
        <dbReference type="PROSITE" id="PS50850"/>
    </source>
</evidence>
<comment type="caution">
    <text evidence="8">The sequence shown here is derived from an EMBL/GenBank/DDBJ whole genome shotgun (WGS) entry which is preliminary data.</text>
</comment>
<feature type="transmembrane region" description="Helical" evidence="6">
    <location>
        <begin position="21"/>
        <end position="41"/>
    </location>
</feature>
<keyword evidence="9" id="KW-1185">Reference proteome</keyword>
<evidence type="ECO:0000256" key="2">
    <source>
        <dbReference type="ARBA" id="ARBA00022448"/>
    </source>
</evidence>
<reference evidence="8 9" key="1">
    <citation type="journal article" date="2009" name="Int. J. Syst. Evol. Microbiol.">
        <title>Paenibacillus contaminans sp. nov., isolated from a contaminated laboratory plate.</title>
        <authorList>
            <person name="Chou J.H."/>
            <person name="Lee J.H."/>
            <person name="Lin M.C."/>
            <person name="Chang P.S."/>
            <person name="Arun A.B."/>
            <person name="Young C.C."/>
            <person name="Chen W.M."/>
        </authorList>
    </citation>
    <scope>NUCLEOTIDE SEQUENCE [LARGE SCALE GENOMIC DNA]</scope>
    <source>
        <strain evidence="8 9">CKOBP-6</strain>
    </source>
</reference>
<feature type="domain" description="Major facilitator superfamily (MFS) profile" evidence="7">
    <location>
        <begin position="14"/>
        <end position="403"/>
    </location>
</feature>
<dbReference type="GO" id="GO:0005886">
    <property type="term" value="C:plasma membrane"/>
    <property type="evidence" value="ECO:0007669"/>
    <property type="project" value="UniProtKB-SubCell"/>
</dbReference>
<evidence type="ECO:0000313" key="8">
    <source>
        <dbReference type="EMBL" id="RAV20633.1"/>
    </source>
</evidence>
<dbReference type="AlphaFoldDB" id="A0A329MPI0"/>
<protein>
    <submittedName>
        <fullName evidence="8">MFS transporter</fullName>
    </submittedName>
</protein>
<dbReference type="PANTHER" id="PTHR23520:SF5">
    <property type="entry name" value="TRANSPORTER, PUTATIVE (AFU_ORTHOLOGUE AFUA_3G04000)-RELATED"/>
    <property type="match status" value="1"/>
</dbReference>
<dbReference type="Pfam" id="PF07690">
    <property type="entry name" value="MFS_1"/>
    <property type="match status" value="1"/>
</dbReference>
<keyword evidence="2" id="KW-0813">Transport</keyword>
<feature type="transmembrane region" description="Helical" evidence="6">
    <location>
        <begin position="225"/>
        <end position="243"/>
    </location>
</feature>
<dbReference type="InterPro" id="IPR036259">
    <property type="entry name" value="MFS_trans_sf"/>
</dbReference>
<dbReference type="PROSITE" id="PS50850">
    <property type="entry name" value="MFS"/>
    <property type="match status" value="1"/>
</dbReference>
<feature type="transmembrane region" description="Helical" evidence="6">
    <location>
        <begin position="104"/>
        <end position="127"/>
    </location>
</feature>
<evidence type="ECO:0000256" key="5">
    <source>
        <dbReference type="ARBA" id="ARBA00023136"/>
    </source>
</evidence>
<dbReference type="GO" id="GO:0022857">
    <property type="term" value="F:transmembrane transporter activity"/>
    <property type="evidence" value="ECO:0007669"/>
    <property type="project" value="InterPro"/>
</dbReference>
<evidence type="ECO:0000256" key="4">
    <source>
        <dbReference type="ARBA" id="ARBA00022989"/>
    </source>
</evidence>
<dbReference type="Proteomes" id="UP000250369">
    <property type="component" value="Unassembled WGS sequence"/>
</dbReference>
<keyword evidence="5 6" id="KW-0472">Membrane</keyword>
<proteinExistence type="predicted"/>
<gene>
    <name evidence="8" type="ORF">DQG23_14050</name>
</gene>
<dbReference type="SUPFAM" id="SSF103473">
    <property type="entry name" value="MFS general substrate transporter"/>
    <property type="match status" value="1"/>
</dbReference>
<dbReference type="InterPro" id="IPR020846">
    <property type="entry name" value="MFS_dom"/>
</dbReference>
<feature type="transmembrane region" description="Helical" evidence="6">
    <location>
        <begin position="174"/>
        <end position="194"/>
    </location>
</feature>
<dbReference type="OrthoDB" id="1726922at2"/>